<keyword evidence="2" id="KW-1185">Reference proteome</keyword>
<reference evidence="2" key="1">
    <citation type="journal article" date="2019" name="Int. J. Syst. Evol. Microbiol.">
        <title>The Global Catalogue of Microorganisms (GCM) 10K type strain sequencing project: providing services to taxonomists for standard genome sequencing and annotation.</title>
        <authorList>
            <consortium name="The Broad Institute Genomics Platform"/>
            <consortium name="The Broad Institute Genome Sequencing Center for Infectious Disease"/>
            <person name="Wu L."/>
            <person name="Ma J."/>
        </authorList>
    </citation>
    <scope>NUCLEOTIDE SEQUENCE [LARGE SCALE GENOMIC DNA]</scope>
    <source>
        <strain evidence="2">JCM 3175</strain>
    </source>
</reference>
<sequence length="133" mass="15364">MLASAGGNTVPAIARLVQADEDTIRQVIHRFNEMGMASLDPQWAGGRPRQISPDEKQLIVETANTRPEKLGRPFTRWSIRKLADHLRLHATRRVRVGRERLRQILHRHRITFQRTKTWPRWTACNVGNQPSTT</sequence>
<comment type="caution">
    <text evidence="1">The sequence shown here is derived from an EMBL/GenBank/DDBJ whole genome shotgun (WGS) entry which is preliminary data.</text>
</comment>
<dbReference type="EMBL" id="BAABGU010000064">
    <property type="protein sequence ID" value="GAA4580645.1"/>
    <property type="molecule type" value="Genomic_DNA"/>
</dbReference>
<dbReference type="Proteomes" id="UP001500307">
    <property type="component" value="Unassembled WGS sequence"/>
</dbReference>
<dbReference type="Pfam" id="PF13565">
    <property type="entry name" value="HTH_32"/>
    <property type="match status" value="1"/>
</dbReference>
<evidence type="ECO:0000313" key="1">
    <source>
        <dbReference type="EMBL" id="GAA4580645.1"/>
    </source>
</evidence>
<gene>
    <name evidence="1" type="ORF">GCM10023176_60480</name>
</gene>
<protein>
    <recommendedName>
        <fullName evidence="3">Transposase</fullName>
    </recommendedName>
</protein>
<evidence type="ECO:0000313" key="2">
    <source>
        <dbReference type="Proteomes" id="UP001500307"/>
    </source>
</evidence>
<name>A0ABP8T6I1_9ACTN</name>
<accession>A0ABP8T6I1</accession>
<organism evidence="1 2">
    <name type="scientific">Micromonospora coerulea</name>
    <dbReference type="NCBI Taxonomy" id="47856"/>
    <lineage>
        <taxon>Bacteria</taxon>
        <taxon>Bacillati</taxon>
        <taxon>Actinomycetota</taxon>
        <taxon>Actinomycetes</taxon>
        <taxon>Micromonosporales</taxon>
        <taxon>Micromonosporaceae</taxon>
        <taxon>Micromonospora</taxon>
    </lineage>
</organism>
<dbReference type="InterPro" id="IPR009057">
    <property type="entry name" value="Homeodomain-like_sf"/>
</dbReference>
<evidence type="ECO:0008006" key="3">
    <source>
        <dbReference type="Google" id="ProtNLM"/>
    </source>
</evidence>
<proteinExistence type="predicted"/>
<dbReference type="SUPFAM" id="SSF46689">
    <property type="entry name" value="Homeodomain-like"/>
    <property type="match status" value="1"/>
</dbReference>